<sequence length="73" mass="8128">MDATCVRGAEMRKSSTHIVAYRTPTDTHKQTCYVRPVIDAILIRATSRTHAEMLGEAQIVRVTSSHDLLTTTN</sequence>
<reference evidence="2" key="1">
    <citation type="journal article" date="2019" name="Int. J. Syst. Evol. Microbiol.">
        <title>The Global Catalogue of Microorganisms (GCM) 10K type strain sequencing project: providing services to taxonomists for standard genome sequencing and annotation.</title>
        <authorList>
            <consortium name="The Broad Institute Genomics Platform"/>
            <consortium name="The Broad Institute Genome Sequencing Center for Infectious Disease"/>
            <person name="Wu L."/>
            <person name="Ma J."/>
        </authorList>
    </citation>
    <scope>NUCLEOTIDE SEQUENCE [LARGE SCALE GENOMIC DNA]</scope>
    <source>
        <strain evidence="2">CGMCC 1.15439</strain>
    </source>
</reference>
<accession>A0ABQ1FXS0</accession>
<keyword evidence="2" id="KW-1185">Reference proteome</keyword>
<proteinExistence type="predicted"/>
<protein>
    <submittedName>
        <fullName evidence="1">Uncharacterized protein</fullName>
    </submittedName>
</protein>
<organism evidence="1 2">
    <name type="scientific">Dyella nitratireducens</name>
    <dbReference type="NCBI Taxonomy" id="1849580"/>
    <lineage>
        <taxon>Bacteria</taxon>
        <taxon>Pseudomonadati</taxon>
        <taxon>Pseudomonadota</taxon>
        <taxon>Gammaproteobacteria</taxon>
        <taxon>Lysobacterales</taxon>
        <taxon>Rhodanobacteraceae</taxon>
        <taxon>Dyella</taxon>
    </lineage>
</organism>
<dbReference type="Proteomes" id="UP000620046">
    <property type="component" value="Unassembled WGS sequence"/>
</dbReference>
<dbReference type="EMBL" id="BMJA01000002">
    <property type="protein sequence ID" value="GGA33475.1"/>
    <property type="molecule type" value="Genomic_DNA"/>
</dbReference>
<evidence type="ECO:0000313" key="2">
    <source>
        <dbReference type="Proteomes" id="UP000620046"/>
    </source>
</evidence>
<gene>
    <name evidence="1" type="ORF">GCM10010981_22990</name>
</gene>
<name>A0ABQ1FXS0_9GAMM</name>
<evidence type="ECO:0000313" key="1">
    <source>
        <dbReference type="EMBL" id="GGA33475.1"/>
    </source>
</evidence>
<comment type="caution">
    <text evidence="1">The sequence shown here is derived from an EMBL/GenBank/DDBJ whole genome shotgun (WGS) entry which is preliminary data.</text>
</comment>